<name>A0A9P6DMV2_9AGAM</name>
<evidence type="ECO:0000313" key="3">
    <source>
        <dbReference type="Proteomes" id="UP000886523"/>
    </source>
</evidence>
<accession>A0A9P6DMV2</accession>
<proteinExistence type="predicted"/>
<sequence>MMPIIESVEPGDPGDSRNITDQAETSALVKQEPWVIDSLPNGPVTLAGSGSNTPSSTPSSEPHPSGMNPTLCHRDGSVEANNVIEESLAFKVTPPGEGSDVLQASKRGSTYATPAPTPRPRGNTSSASASVDRPRRRRGTRLQVVPVTPTSIPTRSRSPSSPPIFADLDPAIARALRKMCRKFSFTPEEVRQKWDINRGDLLATFLVIRKNREFLDQTDMFADN</sequence>
<keyword evidence="3" id="KW-1185">Reference proteome</keyword>
<dbReference type="AlphaFoldDB" id="A0A9P6DMV2"/>
<organism evidence="2 3">
    <name type="scientific">Hydnum rufescens UP504</name>
    <dbReference type="NCBI Taxonomy" id="1448309"/>
    <lineage>
        <taxon>Eukaryota</taxon>
        <taxon>Fungi</taxon>
        <taxon>Dikarya</taxon>
        <taxon>Basidiomycota</taxon>
        <taxon>Agaricomycotina</taxon>
        <taxon>Agaricomycetes</taxon>
        <taxon>Cantharellales</taxon>
        <taxon>Hydnaceae</taxon>
        <taxon>Hydnum</taxon>
    </lineage>
</organism>
<evidence type="ECO:0000256" key="1">
    <source>
        <dbReference type="SAM" id="MobiDB-lite"/>
    </source>
</evidence>
<feature type="region of interest" description="Disordered" evidence="1">
    <location>
        <begin position="89"/>
        <end position="139"/>
    </location>
</feature>
<evidence type="ECO:0000313" key="2">
    <source>
        <dbReference type="EMBL" id="KAF9508326.1"/>
    </source>
</evidence>
<comment type="caution">
    <text evidence="2">The sequence shown here is derived from an EMBL/GenBank/DDBJ whole genome shotgun (WGS) entry which is preliminary data.</text>
</comment>
<feature type="compositionally biased region" description="Low complexity" evidence="1">
    <location>
        <begin position="48"/>
        <end position="66"/>
    </location>
</feature>
<feature type="region of interest" description="Disordered" evidence="1">
    <location>
        <begin position="1"/>
        <end position="74"/>
    </location>
</feature>
<dbReference type="Proteomes" id="UP000886523">
    <property type="component" value="Unassembled WGS sequence"/>
</dbReference>
<protein>
    <submittedName>
        <fullName evidence="2">Uncharacterized protein</fullName>
    </submittedName>
</protein>
<gene>
    <name evidence="2" type="ORF">BS47DRAFT_1397895</name>
</gene>
<reference evidence="2" key="1">
    <citation type="journal article" date="2020" name="Nat. Commun.">
        <title>Large-scale genome sequencing of mycorrhizal fungi provides insights into the early evolution of symbiotic traits.</title>
        <authorList>
            <person name="Miyauchi S."/>
            <person name="Kiss E."/>
            <person name="Kuo A."/>
            <person name="Drula E."/>
            <person name="Kohler A."/>
            <person name="Sanchez-Garcia M."/>
            <person name="Morin E."/>
            <person name="Andreopoulos B."/>
            <person name="Barry K.W."/>
            <person name="Bonito G."/>
            <person name="Buee M."/>
            <person name="Carver A."/>
            <person name="Chen C."/>
            <person name="Cichocki N."/>
            <person name="Clum A."/>
            <person name="Culley D."/>
            <person name="Crous P.W."/>
            <person name="Fauchery L."/>
            <person name="Girlanda M."/>
            <person name="Hayes R.D."/>
            <person name="Keri Z."/>
            <person name="LaButti K."/>
            <person name="Lipzen A."/>
            <person name="Lombard V."/>
            <person name="Magnuson J."/>
            <person name="Maillard F."/>
            <person name="Murat C."/>
            <person name="Nolan M."/>
            <person name="Ohm R.A."/>
            <person name="Pangilinan J."/>
            <person name="Pereira M.F."/>
            <person name="Perotto S."/>
            <person name="Peter M."/>
            <person name="Pfister S."/>
            <person name="Riley R."/>
            <person name="Sitrit Y."/>
            <person name="Stielow J.B."/>
            <person name="Szollosi G."/>
            <person name="Zifcakova L."/>
            <person name="Stursova M."/>
            <person name="Spatafora J.W."/>
            <person name="Tedersoo L."/>
            <person name="Vaario L.M."/>
            <person name="Yamada A."/>
            <person name="Yan M."/>
            <person name="Wang P."/>
            <person name="Xu J."/>
            <person name="Bruns T."/>
            <person name="Baldrian P."/>
            <person name="Vilgalys R."/>
            <person name="Dunand C."/>
            <person name="Henrissat B."/>
            <person name="Grigoriev I.V."/>
            <person name="Hibbett D."/>
            <person name="Nagy L.G."/>
            <person name="Martin F.M."/>
        </authorList>
    </citation>
    <scope>NUCLEOTIDE SEQUENCE</scope>
    <source>
        <strain evidence="2">UP504</strain>
    </source>
</reference>
<dbReference type="EMBL" id="MU129061">
    <property type="protein sequence ID" value="KAF9508326.1"/>
    <property type="molecule type" value="Genomic_DNA"/>
</dbReference>